<dbReference type="KEGG" id="rsq:Rsph17025_3512"/>
<feature type="compositionally biased region" description="Basic and acidic residues" evidence="1">
    <location>
        <begin position="45"/>
        <end position="55"/>
    </location>
</feature>
<dbReference type="AlphaFoldDB" id="A4WYB8"/>
<sequence>MPGGRDKGRRRHRPDRLDMGGAVKLDPDRAHLRVHHPLCEAEAQEDPRDGPDRRERGQHKAGARAATAGRASAARRAASVRLSHGSMPSGAGRNTGIL</sequence>
<geneLocation type="plasmid" evidence="2">
    <name>pRSPA01</name>
</geneLocation>
<evidence type="ECO:0000313" key="2">
    <source>
        <dbReference type="EMBL" id="ABP72382.1"/>
    </source>
</evidence>
<feature type="region of interest" description="Disordered" evidence="1">
    <location>
        <begin position="1"/>
        <end position="98"/>
    </location>
</feature>
<dbReference type="HOGENOM" id="CLU_2331847_0_0_5"/>
<accession>A4WYB8</accession>
<proteinExistence type="predicted"/>
<feature type="compositionally biased region" description="Low complexity" evidence="1">
    <location>
        <begin position="63"/>
        <end position="79"/>
    </location>
</feature>
<keyword evidence="2" id="KW-0614">Plasmid</keyword>
<gene>
    <name evidence="2" type="ordered locus">Rsph17025_3512</name>
</gene>
<name>A4WYB8_CERS5</name>
<dbReference type="EMBL" id="CP000662">
    <property type="protein sequence ID" value="ABP72382.1"/>
    <property type="molecule type" value="Genomic_DNA"/>
</dbReference>
<organism evidence="2">
    <name type="scientific">Cereibacter sphaeroides (strain ATCC 17025 / ATH 2.4.3)</name>
    <name type="common">Rhodobacter sphaeroides</name>
    <dbReference type="NCBI Taxonomy" id="349102"/>
    <lineage>
        <taxon>Bacteria</taxon>
        <taxon>Pseudomonadati</taxon>
        <taxon>Pseudomonadota</taxon>
        <taxon>Alphaproteobacteria</taxon>
        <taxon>Rhodobacterales</taxon>
        <taxon>Paracoccaceae</taxon>
        <taxon>Cereibacter</taxon>
    </lineage>
</organism>
<reference evidence="2" key="1">
    <citation type="submission" date="2007-04" db="EMBL/GenBank/DDBJ databases">
        <title>Complete sequence of plasmid pRSPA01 of Rhodobacter sphaeroides ATCC 17025.</title>
        <authorList>
            <consortium name="US DOE Joint Genome Institute"/>
            <person name="Copeland A."/>
            <person name="Lucas S."/>
            <person name="Lapidus A."/>
            <person name="Barry K."/>
            <person name="Detter J.C."/>
            <person name="Glavina del Rio T."/>
            <person name="Hammon N."/>
            <person name="Israni S."/>
            <person name="Dalin E."/>
            <person name="Tice H."/>
            <person name="Pitluck S."/>
            <person name="Chertkov O."/>
            <person name="Brettin T."/>
            <person name="Bruce D."/>
            <person name="Han C."/>
            <person name="Schmutz J."/>
            <person name="Larimer F."/>
            <person name="Land M."/>
            <person name="Hauser L."/>
            <person name="Kyrpides N."/>
            <person name="Kim E."/>
            <person name="Richardson P."/>
            <person name="Mackenzie C."/>
            <person name="Choudhary M."/>
            <person name="Donohue T.J."/>
            <person name="Kaplan S."/>
        </authorList>
    </citation>
    <scope>NUCLEOTIDE SEQUENCE [LARGE SCALE GENOMIC DNA]</scope>
    <source>
        <strain evidence="2">ATCC 17025</strain>
        <plasmid evidence="2">pRSPA01</plasmid>
    </source>
</reference>
<protein>
    <submittedName>
        <fullName evidence="2">Uncharacterized protein</fullName>
    </submittedName>
</protein>
<evidence type="ECO:0000256" key="1">
    <source>
        <dbReference type="SAM" id="MobiDB-lite"/>
    </source>
</evidence>